<keyword evidence="1" id="KW-0812">Transmembrane</keyword>
<name>A0A023BUM7_9FLAO</name>
<dbReference type="eggNOG" id="ENOG5032FPJ">
    <property type="taxonomic scope" value="Bacteria"/>
</dbReference>
<accession>A0A023BUM7</accession>
<organism evidence="2 3">
    <name type="scientific">Aquimarina atlantica</name>
    <dbReference type="NCBI Taxonomy" id="1317122"/>
    <lineage>
        <taxon>Bacteria</taxon>
        <taxon>Pseudomonadati</taxon>
        <taxon>Bacteroidota</taxon>
        <taxon>Flavobacteriia</taxon>
        <taxon>Flavobacteriales</taxon>
        <taxon>Flavobacteriaceae</taxon>
        <taxon>Aquimarina</taxon>
    </lineage>
</organism>
<proteinExistence type="predicted"/>
<evidence type="ECO:0000313" key="3">
    <source>
        <dbReference type="Proteomes" id="UP000023541"/>
    </source>
</evidence>
<dbReference type="EMBL" id="AQRA01000005">
    <property type="protein sequence ID" value="EZH73670.1"/>
    <property type="molecule type" value="Genomic_DNA"/>
</dbReference>
<feature type="transmembrane region" description="Helical" evidence="1">
    <location>
        <begin position="52"/>
        <end position="72"/>
    </location>
</feature>
<evidence type="ECO:0000256" key="1">
    <source>
        <dbReference type="SAM" id="Phobius"/>
    </source>
</evidence>
<comment type="caution">
    <text evidence="2">The sequence shown here is derived from an EMBL/GenBank/DDBJ whole genome shotgun (WGS) entry which is preliminary data.</text>
</comment>
<dbReference type="RefSeq" id="WP_034242420.1">
    <property type="nucleotide sequence ID" value="NZ_AQRA01000005.1"/>
</dbReference>
<dbReference type="AlphaFoldDB" id="A0A023BUM7"/>
<dbReference type="InterPro" id="IPR009003">
    <property type="entry name" value="Peptidase_S1_PA"/>
</dbReference>
<keyword evidence="3" id="KW-1185">Reference proteome</keyword>
<keyword evidence="1" id="KW-0472">Membrane</keyword>
<reference evidence="2 3" key="1">
    <citation type="submission" date="2014-04" db="EMBL/GenBank/DDBJ databases">
        <title>Aquimarina sp. 22II-S11-z7 Genome Sequencing.</title>
        <authorList>
            <person name="Lai Q."/>
        </authorList>
    </citation>
    <scope>NUCLEOTIDE SEQUENCE [LARGE SCALE GENOMIC DNA]</scope>
    <source>
        <strain evidence="2 3">22II-S11-z7</strain>
    </source>
</reference>
<dbReference type="SUPFAM" id="SSF50494">
    <property type="entry name" value="Trypsin-like serine proteases"/>
    <property type="match status" value="1"/>
</dbReference>
<dbReference type="Proteomes" id="UP000023541">
    <property type="component" value="Unassembled WGS sequence"/>
</dbReference>
<dbReference type="STRING" id="1317122.ATO12_17185"/>
<feature type="transmembrane region" description="Helical" evidence="1">
    <location>
        <begin position="92"/>
        <end position="111"/>
    </location>
</feature>
<keyword evidence="1" id="KW-1133">Transmembrane helix</keyword>
<gene>
    <name evidence="2" type="ORF">ATO12_17185</name>
</gene>
<evidence type="ECO:0000313" key="2">
    <source>
        <dbReference type="EMBL" id="EZH73670.1"/>
    </source>
</evidence>
<sequence>MDRIIEATLILLILSLITEKVSNFIKMQFQGLYLKYRESQIEKEREKKIQTLTIVVGVVVALLAKANLFLLYDDKFELFWTHTSEKENILSNIIGSIIAGLFLSLGSKFFHDLLDMLLQVKNLKRKLNDKADWEFENIQQVDGYIKSQDISHLKDYLNNTFKGNEGFLFYELDYENQVIKVFVRTGSTDIQNVVPYKSKLGKTRLFKVEVIETDSEIKTLGQVLRPSDEIANNDAYRNSLKGSIAYPVVGYEDNTSYILTCYHTIWNQGHNWDIFIPIGKEEIVHPLNGLSIGSVVYAFKNSWLDVALIKPNNDVDFALQIPLLEAPKGTREIDALDVERKTTVYIKSSLDNNKASSGYINDTGVMSYIRYPDGRIRSLENLIKVKPYGTRPFSTSGDSGSLVLDQWGYAIGIVVAGNEIDTTFIIPISTIFDNLNLKIKQ</sequence>
<dbReference type="OrthoDB" id="1326017at2"/>
<protein>
    <submittedName>
        <fullName evidence="2">Uncharacterized protein</fullName>
    </submittedName>
</protein>